<sequence length="73" mass="8262">MVEPTFKLLGEILVHGIERGEEVRPDAANCYVMDAVPVMMMYRSKMCASECSGRELEEMIDQLVLPLLRPYGV</sequence>
<dbReference type="HOGENOM" id="CLU_2703387_0_0_11"/>
<gene>
    <name evidence="1" type="ORF">M878_10825</name>
</gene>
<evidence type="ECO:0000313" key="2">
    <source>
        <dbReference type="Proteomes" id="UP000017984"/>
    </source>
</evidence>
<dbReference type="SUPFAM" id="SSF48498">
    <property type="entry name" value="Tetracyclin repressor-like, C-terminal domain"/>
    <property type="match status" value="1"/>
</dbReference>
<name>V6KQ75_STRRC</name>
<organism evidence="1 2">
    <name type="scientific">Streptomyces roseochromogenus subsp. oscitans DS 12.976</name>
    <dbReference type="NCBI Taxonomy" id="1352936"/>
    <lineage>
        <taxon>Bacteria</taxon>
        <taxon>Bacillati</taxon>
        <taxon>Actinomycetota</taxon>
        <taxon>Actinomycetes</taxon>
        <taxon>Kitasatosporales</taxon>
        <taxon>Streptomycetaceae</taxon>
        <taxon>Streptomyces</taxon>
    </lineage>
</organism>
<keyword evidence="2" id="KW-1185">Reference proteome</keyword>
<proteinExistence type="predicted"/>
<comment type="caution">
    <text evidence="1">The sequence shown here is derived from an EMBL/GenBank/DDBJ whole genome shotgun (WGS) entry which is preliminary data.</text>
</comment>
<dbReference type="InterPro" id="IPR036271">
    <property type="entry name" value="Tet_transcr_reg_TetR-rel_C_sf"/>
</dbReference>
<dbReference type="EMBL" id="AWQX01000083">
    <property type="protein sequence ID" value="EST34242.1"/>
    <property type="molecule type" value="Genomic_DNA"/>
</dbReference>
<evidence type="ECO:0000313" key="1">
    <source>
        <dbReference type="EMBL" id="EST34242.1"/>
    </source>
</evidence>
<protein>
    <recommendedName>
        <fullName evidence="3">Tetracyclin repressor-like C-terminal domain-containing protein</fullName>
    </recommendedName>
</protein>
<dbReference type="Proteomes" id="UP000017984">
    <property type="component" value="Chromosome"/>
</dbReference>
<dbReference type="PATRIC" id="fig|1352936.5.peg.2296"/>
<evidence type="ECO:0008006" key="3">
    <source>
        <dbReference type="Google" id="ProtNLM"/>
    </source>
</evidence>
<accession>V6KQ75</accession>
<dbReference type="Gene3D" id="1.10.357.10">
    <property type="entry name" value="Tetracycline Repressor, domain 2"/>
    <property type="match status" value="1"/>
</dbReference>
<dbReference type="STRING" id="1352936.M878_10825"/>
<reference evidence="1 2" key="1">
    <citation type="journal article" date="2014" name="Genome Announc.">
        <title>Draft Genome Sequence of Streptomyces roseochromogenes subsp. oscitans DS 12.976, Producer of the Aminocoumarin Antibiotic Clorobiocin.</title>
        <authorList>
            <person name="Ruckert C."/>
            <person name="Kalinowski J."/>
            <person name="Heide L."/>
            <person name="Apel A.K."/>
        </authorList>
    </citation>
    <scope>NUCLEOTIDE SEQUENCE [LARGE SCALE GENOMIC DNA]</scope>
    <source>
        <strain evidence="1 2">DS 12.976</strain>
    </source>
</reference>
<dbReference type="AlphaFoldDB" id="V6KQ75"/>